<keyword evidence="2" id="KW-1185">Reference proteome</keyword>
<dbReference type="OrthoDB" id="8194914at2759"/>
<gene>
    <name evidence="1" type="ORF">CLODIP_2_CD05030</name>
</gene>
<proteinExistence type="predicted"/>
<protein>
    <submittedName>
        <fullName evidence="1">Uncharacterized protein</fullName>
    </submittedName>
</protein>
<sequence>MPQVPPRYSHTTPSHHLYAFSTYAVPRFTRATSPVTLLMPGHYSMPSLAHQRLSPHVPSSMRSAAVISEINRIQTRSRPRVGSVPCEDFLNSPEITNFEDETREIKARTHEIMSRVRSPVPRSYHADMVIPKSLERELDPLSHHSYIETNVYSPMRQIHQDISTKSRYAEPAKAYIGRGHLACLTFAGGRPIGRRRPLPRYDEDRNVRDDVKFLSYYSRARGNGTTGTDATIEMAKGRK</sequence>
<accession>A0A8S1C396</accession>
<comment type="caution">
    <text evidence="1">The sequence shown here is derived from an EMBL/GenBank/DDBJ whole genome shotgun (WGS) entry which is preliminary data.</text>
</comment>
<dbReference type="AlphaFoldDB" id="A0A8S1C396"/>
<name>A0A8S1C396_9INSE</name>
<organism evidence="1 2">
    <name type="scientific">Cloeon dipterum</name>
    <dbReference type="NCBI Taxonomy" id="197152"/>
    <lineage>
        <taxon>Eukaryota</taxon>
        <taxon>Metazoa</taxon>
        <taxon>Ecdysozoa</taxon>
        <taxon>Arthropoda</taxon>
        <taxon>Hexapoda</taxon>
        <taxon>Insecta</taxon>
        <taxon>Pterygota</taxon>
        <taxon>Palaeoptera</taxon>
        <taxon>Ephemeroptera</taxon>
        <taxon>Pisciforma</taxon>
        <taxon>Baetidae</taxon>
        <taxon>Cloeon</taxon>
    </lineage>
</organism>
<dbReference type="EMBL" id="CADEPI010000008">
    <property type="protein sequence ID" value="CAB3362354.1"/>
    <property type="molecule type" value="Genomic_DNA"/>
</dbReference>
<evidence type="ECO:0000313" key="2">
    <source>
        <dbReference type="Proteomes" id="UP000494165"/>
    </source>
</evidence>
<dbReference type="Proteomes" id="UP000494165">
    <property type="component" value="Unassembled WGS sequence"/>
</dbReference>
<evidence type="ECO:0000313" key="1">
    <source>
        <dbReference type="EMBL" id="CAB3362354.1"/>
    </source>
</evidence>
<reference evidence="1 2" key="1">
    <citation type="submission" date="2020-04" db="EMBL/GenBank/DDBJ databases">
        <authorList>
            <person name="Alioto T."/>
            <person name="Alioto T."/>
            <person name="Gomez Garrido J."/>
        </authorList>
    </citation>
    <scope>NUCLEOTIDE SEQUENCE [LARGE SCALE GENOMIC DNA]</scope>
</reference>